<proteinExistence type="predicted"/>
<dbReference type="InterPro" id="IPR036614">
    <property type="entry name" value="RusA-like_sf"/>
</dbReference>
<sequence length="170" mass="19480">MNNTPFSFILLGQPTTKKNSATMIKIKGKKKEMPSLIPSKAYKKYEISCKKQLIKSYAPDRLPHYTMPVQLTCKYYLQDKAHYPDLVGLMQATADILSDEQKTINGKKKTTCTWLLSDDRIIKSWDGTKIAGLDKYNPRVEITVTPLITDITTETDPYIIKQLQEENNLF</sequence>
<dbReference type="EMBL" id="ADMB01000038">
    <property type="protein sequence ID" value="EHR38463.1"/>
    <property type="molecule type" value="Genomic_DNA"/>
</dbReference>
<dbReference type="RefSeq" id="WP_008538023.1">
    <property type="nucleotide sequence ID" value="NZ_JH601090.1"/>
</dbReference>
<dbReference type="Gene3D" id="3.30.1330.70">
    <property type="entry name" value="Holliday junction resolvase RusA"/>
    <property type="match status" value="1"/>
</dbReference>
<accession>A0ABN0EJQ0</accession>
<protein>
    <submittedName>
        <fullName evidence="1">Uncharacterized protein</fullName>
    </submittedName>
</protein>
<comment type="caution">
    <text evidence="1">The sequence shown here is derived from an EMBL/GenBank/DDBJ whole genome shotgun (WGS) entry which is preliminary data.</text>
</comment>
<reference evidence="1 2" key="1">
    <citation type="submission" date="2012-01" db="EMBL/GenBank/DDBJ databases">
        <title>The Genome Sequence of Megamonas funiformis YIT 11815.</title>
        <authorList>
            <consortium name="The Broad Institute Genome Sequencing Platform"/>
            <person name="Earl A."/>
            <person name="Ward D."/>
            <person name="Feldgarden M."/>
            <person name="Gevers D."/>
            <person name="Morotomi M."/>
            <person name="Young S.K."/>
            <person name="Zeng Q."/>
            <person name="Gargeya S."/>
            <person name="Fitzgerald M."/>
            <person name="Haas B."/>
            <person name="Abouelleil A."/>
            <person name="Alvarado L."/>
            <person name="Arachchi H.M."/>
            <person name="Berlin A."/>
            <person name="Chapman S.B."/>
            <person name="Gearin G."/>
            <person name="Goldberg J."/>
            <person name="Griggs A."/>
            <person name="Gujja S."/>
            <person name="Hansen M."/>
            <person name="Heiman D."/>
            <person name="Howarth C."/>
            <person name="Larimer J."/>
            <person name="Lui A."/>
            <person name="MacDonald P.J.P."/>
            <person name="McCowen C."/>
            <person name="Montmayeur A."/>
            <person name="Murphy C."/>
            <person name="Neiman D."/>
            <person name="Pearson M."/>
            <person name="Priest M."/>
            <person name="Roberts A."/>
            <person name="Saif S."/>
            <person name="Shea T."/>
            <person name="Sisk P."/>
            <person name="Stolte C."/>
            <person name="Sykes S."/>
            <person name="Wortman J."/>
            <person name="Nusbaum C."/>
            <person name="Birren B."/>
        </authorList>
    </citation>
    <scope>NUCLEOTIDE SEQUENCE [LARGE SCALE GENOMIC DNA]</scope>
    <source>
        <strain evidence="1 2">YIT 11815</strain>
    </source>
</reference>
<name>A0ABN0EJQ0_9FIRM</name>
<dbReference type="Proteomes" id="UP000005963">
    <property type="component" value="Unassembled WGS sequence"/>
</dbReference>
<evidence type="ECO:0000313" key="1">
    <source>
        <dbReference type="EMBL" id="EHR38463.1"/>
    </source>
</evidence>
<organism evidence="1 2">
    <name type="scientific">Megamonas funiformis YIT 11815</name>
    <dbReference type="NCBI Taxonomy" id="742816"/>
    <lineage>
        <taxon>Bacteria</taxon>
        <taxon>Bacillati</taxon>
        <taxon>Bacillota</taxon>
        <taxon>Negativicutes</taxon>
        <taxon>Selenomonadales</taxon>
        <taxon>Selenomonadaceae</taxon>
        <taxon>Megamonas</taxon>
    </lineage>
</organism>
<dbReference type="GeneID" id="62778524"/>
<evidence type="ECO:0000313" key="2">
    <source>
        <dbReference type="Proteomes" id="UP000005963"/>
    </source>
</evidence>
<keyword evidence="2" id="KW-1185">Reference proteome</keyword>
<gene>
    <name evidence="1" type="ORF">HMPREF9454_00768</name>
</gene>